<dbReference type="InterPro" id="IPR029068">
    <property type="entry name" value="Glyas_Bleomycin-R_OHBP_Dase"/>
</dbReference>
<reference evidence="2 3" key="1">
    <citation type="submission" date="2021-01" db="EMBL/GenBank/DDBJ databases">
        <title>Genomics of switchgrass bacterial isolates.</title>
        <authorList>
            <person name="Shade A."/>
        </authorList>
    </citation>
    <scope>NUCLEOTIDE SEQUENCE [LARGE SCALE GENOMIC DNA]</scope>
    <source>
        <strain evidence="2 3">PvP111</strain>
    </source>
</reference>
<evidence type="ECO:0000259" key="1">
    <source>
        <dbReference type="PROSITE" id="PS51819"/>
    </source>
</evidence>
<evidence type="ECO:0000313" key="3">
    <source>
        <dbReference type="Proteomes" id="UP000703038"/>
    </source>
</evidence>
<dbReference type="EMBL" id="JAFBBK010000001">
    <property type="protein sequence ID" value="MBM7413993.1"/>
    <property type="molecule type" value="Genomic_DNA"/>
</dbReference>
<dbReference type="PANTHER" id="PTHR35908:SF1">
    <property type="entry name" value="CONSERVED PROTEIN"/>
    <property type="match status" value="1"/>
</dbReference>
<dbReference type="Proteomes" id="UP000703038">
    <property type="component" value="Unassembled WGS sequence"/>
</dbReference>
<sequence length="121" mass="13646">MTRPTIDMDYTVLDCPDPVALGRFYTALLGWKVVQDDPDWTVIEGTGGSRLAFQKAPDFVPLYWPREGIRIHLDLVVDDMEAAQAFAVEQGARVLDEDGEHPGFRVLQDPVGHLFCLCRRD</sequence>
<dbReference type="CDD" id="cd06587">
    <property type="entry name" value="VOC"/>
    <property type="match status" value="1"/>
</dbReference>
<dbReference type="SUPFAM" id="SSF54593">
    <property type="entry name" value="Glyoxalase/Bleomycin resistance protein/Dihydroxybiphenyl dioxygenase"/>
    <property type="match status" value="1"/>
</dbReference>
<accession>A0ABS2KPV6</accession>
<evidence type="ECO:0000313" key="2">
    <source>
        <dbReference type="EMBL" id="MBM7413993.1"/>
    </source>
</evidence>
<dbReference type="Gene3D" id="3.10.180.10">
    <property type="entry name" value="2,3-Dihydroxybiphenyl 1,2-Dioxygenase, domain 1"/>
    <property type="match status" value="1"/>
</dbReference>
<dbReference type="InterPro" id="IPR037523">
    <property type="entry name" value="VOC_core"/>
</dbReference>
<dbReference type="Pfam" id="PF18029">
    <property type="entry name" value="Glyoxalase_6"/>
    <property type="match status" value="1"/>
</dbReference>
<proteinExistence type="predicted"/>
<gene>
    <name evidence="2" type="ORF">JOE42_000726</name>
</gene>
<keyword evidence="3" id="KW-1185">Reference proteome</keyword>
<comment type="caution">
    <text evidence="2">The sequence shown here is derived from an EMBL/GenBank/DDBJ whole genome shotgun (WGS) entry which is preliminary data.</text>
</comment>
<organism evidence="2 3">
    <name type="scientific">Rhodococcoides corynebacterioides</name>
    <dbReference type="NCBI Taxonomy" id="53972"/>
    <lineage>
        <taxon>Bacteria</taxon>
        <taxon>Bacillati</taxon>
        <taxon>Actinomycetota</taxon>
        <taxon>Actinomycetes</taxon>
        <taxon>Mycobacteriales</taxon>
        <taxon>Nocardiaceae</taxon>
        <taxon>Rhodococcoides</taxon>
    </lineage>
</organism>
<dbReference type="PANTHER" id="PTHR35908">
    <property type="entry name" value="HYPOTHETICAL FUSION PROTEIN"/>
    <property type="match status" value="1"/>
</dbReference>
<keyword evidence="2" id="KW-0456">Lyase</keyword>
<dbReference type="InterPro" id="IPR041581">
    <property type="entry name" value="Glyoxalase_6"/>
</dbReference>
<feature type="domain" description="VOC" evidence="1">
    <location>
        <begin position="7"/>
        <end position="120"/>
    </location>
</feature>
<name>A0ABS2KPV6_9NOCA</name>
<protein>
    <submittedName>
        <fullName evidence="2">Enzyme related to lactoylglutathione lyase</fullName>
    </submittedName>
</protein>
<dbReference type="GO" id="GO:0016829">
    <property type="term" value="F:lyase activity"/>
    <property type="evidence" value="ECO:0007669"/>
    <property type="project" value="UniProtKB-KW"/>
</dbReference>
<dbReference type="PROSITE" id="PS51819">
    <property type="entry name" value="VOC"/>
    <property type="match status" value="1"/>
</dbReference>
<dbReference type="RefSeq" id="WP_204866746.1">
    <property type="nucleotide sequence ID" value="NZ_JAFBBK010000001.1"/>
</dbReference>